<evidence type="ECO:0000313" key="4">
    <source>
        <dbReference type="Proteomes" id="UP000358702"/>
    </source>
</evidence>
<accession>A0A117CP27</accession>
<dbReference type="EMBL" id="CAANCB010000001">
    <property type="protein sequence ID" value="VKB47771.1"/>
    <property type="molecule type" value="Genomic_DNA"/>
</dbReference>
<evidence type="ECO:0000313" key="2">
    <source>
        <dbReference type="EMBL" id="VNB62408.1"/>
    </source>
</evidence>
<dbReference type="AlphaFoldDB" id="A0A117CP27"/>
<comment type="caution">
    <text evidence="1">The sequence shown here is derived from an EMBL/GenBank/DDBJ whole genome shotgun (WGS) entry which is preliminary data.</text>
</comment>
<gene>
    <name evidence="2" type="ORF">SAMEA2783718_01726</name>
    <name evidence="1" type="ORF">SAMEA3353631_00209</name>
</gene>
<proteinExistence type="predicted"/>
<dbReference type="Proteomes" id="UP000310822">
    <property type="component" value="Unassembled WGS sequence"/>
</dbReference>
<sequence>MRPRRYPYSGKKESTFVKADPELVEKLLRNTSFLERLQKKHIGQSIDLVARLFRLESQVISLANHEMFKMPSSRSSTV</sequence>
<evidence type="ECO:0000313" key="3">
    <source>
        <dbReference type="Proteomes" id="UP000310822"/>
    </source>
</evidence>
<evidence type="ECO:0000313" key="1">
    <source>
        <dbReference type="EMBL" id="VKB47771.1"/>
    </source>
</evidence>
<organism evidence="1 4">
    <name type="scientific">Streptococcus pneumoniae</name>
    <dbReference type="NCBI Taxonomy" id="1313"/>
    <lineage>
        <taxon>Bacteria</taxon>
        <taxon>Bacillati</taxon>
        <taxon>Bacillota</taxon>
        <taxon>Bacilli</taxon>
        <taxon>Lactobacillales</taxon>
        <taxon>Streptococcaceae</taxon>
        <taxon>Streptococcus</taxon>
    </lineage>
</organism>
<reference evidence="3 4" key="1">
    <citation type="submission" date="2019-04" db="EMBL/GenBank/DDBJ databases">
        <authorList>
            <consortium name="Pathogen Informatics"/>
        </authorList>
    </citation>
    <scope>NUCLEOTIDE SEQUENCE [LARGE SCALE GENOMIC DNA]</scope>
    <source>
        <strain evidence="1 4">GPSC21</strain>
        <strain evidence="2 3">GPSC54</strain>
    </source>
</reference>
<dbReference type="Proteomes" id="UP000358702">
    <property type="component" value="Unassembled WGS sequence"/>
</dbReference>
<name>A0A117CP27_STREE</name>
<protein>
    <submittedName>
        <fullName evidence="1">Phage protein</fullName>
    </submittedName>
</protein>
<dbReference type="EMBL" id="CAASIK010000012">
    <property type="protein sequence ID" value="VNB62408.1"/>
    <property type="molecule type" value="Genomic_DNA"/>
</dbReference>